<dbReference type="STRING" id="1076872.G8ZX54"/>
<dbReference type="InParanoid" id="G8ZX54"/>
<dbReference type="PANTHER" id="PTHR32085">
    <property type="entry name" value="PROTEIN CSF1"/>
    <property type="match status" value="1"/>
</dbReference>
<dbReference type="RefSeq" id="XP_003682409.1">
    <property type="nucleotide sequence ID" value="XM_003682361.1"/>
</dbReference>
<evidence type="ECO:0000313" key="6">
    <source>
        <dbReference type="Proteomes" id="UP000005627"/>
    </source>
</evidence>
<evidence type="ECO:0000256" key="2">
    <source>
        <dbReference type="SAM" id="Phobius"/>
    </source>
</evidence>
<keyword evidence="2" id="KW-0812">Transmembrane</keyword>
<organism evidence="5 6">
    <name type="scientific">Torulaspora delbrueckii</name>
    <name type="common">Yeast</name>
    <name type="synonym">Candida colliculosa</name>
    <dbReference type="NCBI Taxonomy" id="4950"/>
    <lineage>
        <taxon>Eukaryota</taxon>
        <taxon>Fungi</taxon>
        <taxon>Dikarya</taxon>
        <taxon>Ascomycota</taxon>
        <taxon>Saccharomycotina</taxon>
        <taxon>Saccharomycetes</taxon>
        <taxon>Saccharomycetales</taxon>
        <taxon>Saccharomycetaceae</taxon>
        <taxon>Torulaspora</taxon>
    </lineage>
</organism>
<dbReference type="Pfam" id="PF25038">
    <property type="entry name" value="Csf1_C"/>
    <property type="match status" value="1"/>
</dbReference>
<evidence type="ECO:0000313" key="5">
    <source>
        <dbReference type="EMBL" id="CCE93198.1"/>
    </source>
</evidence>
<dbReference type="GO" id="GO:1904121">
    <property type="term" value="F:phosphatidylethanolamine transfer activity"/>
    <property type="evidence" value="ECO:0007669"/>
    <property type="project" value="EnsemblFungi"/>
</dbReference>
<feature type="domain" description="Csf1 N-terminal" evidence="3">
    <location>
        <begin position="34"/>
        <end position="1599"/>
    </location>
</feature>
<keyword evidence="6" id="KW-1185">Reference proteome</keyword>
<protein>
    <recommendedName>
        <fullName evidence="7">Protein CSF1</fullName>
    </recommendedName>
</protein>
<dbReference type="InterPro" id="IPR056779">
    <property type="entry name" value="Csf1_C"/>
</dbReference>
<evidence type="ECO:0000256" key="1">
    <source>
        <dbReference type="SAM" id="MobiDB-lite"/>
    </source>
</evidence>
<dbReference type="PANTHER" id="PTHR32085:SF3">
    <property type="entry name" value="PROTEIN CSF1"/>
    <property type="match status" value="1"/>
</dbReference>
<dbReference type="GO" id="GO:0006113">
    <property type="term" value="P:fermentation"/>
    <property type="evidence" value="ECO:0007669"/>
    <property type="project" value="EnsemblFungi"/>
</dbReference>
<feature type="compositionally biased region" description="Basic and acidic residues" evidence="1">
    <location>
        <begin position="797"/>
        <end position="807"/>
    </location>
</feature>
<dbReference type="GO" id="GO:0055091">
    <property type="term" value="P:phospholipid homeostasis"/>
    <property type="evidence" value="ECO:0007669"/>
    <property type="project" value="EnsemblFungi"/>
</dbReference>
<dbReference type="Pfam" id="PF21678">
    <property type="entry name" value="Csf1_N"/>
    <property type="match status" value="1"/>
</dbReference>
<evidence type="ECO:0008006" key="7">
    <source>
        <dbReference type="Google" id="ProtNLM"/>
    </source>
</evidence>
<keyword evidence="2" id="KW-0472">Membrane</keyword>
<feature type="region of interest" description="Disordered" evidence="1">
    <location>
        <begin position="797"/>
        <end position="824"/>
    </location>
</feature>
<feature type="domain" description="Csf1 C-terminal region" evidence="4">
    <location>
        <begin position="1619"/>
        <end position="2940"/>
    </location>
</feature>
<dbReference type="HOGENOM" id="CLU_000126_1_0_1"/>
<proteinExistence type="predicted"/>
<dbReference type="eggNOG" id="KOG3596">
    <property type="taxonomic scope" value="Eukaryota"/>
</dbReference>
<dbReference type="Proteomes" id="UP000005627">
    <property type="component" value="Chromosome 6"/>
</dbReference>
<dbReference type="GO" id="GO:0016020">
    <property type="term" value="C:membrane"/>
    <property type="evidence" value="ECO:0007669"/>
    <property type="project" value="InterPro"/>
</dbReference>
<gene>
    <name evidence="5" type="primary">TDEL0F03870</name>
    <name evidence="5" type="ORF">TDEL_0F03870</name>
</gene>
<dbReference type="KEGG" id="tdl:TDEL_0F03870"/>
<sequence>MEGQSQFERVSLSNERNFSWVFLVDWVLLCVVTLTVIFYLGRLFAYAITLVLEWFLWKHWKVKISVESLRIAPLSGSILFRNLCIIGKDQTISILKGSLRWRYRLLATRRSQYEEASSQKDGLGVGEEDVNSMKNITLPCRFVLFCEGFEIFIYNRTVAYENIIQMFSREERVQFEKFMSKQEMSELFHCHSERSDDKGSTDSVLSSSVSDVPNINDRVFDEVHNQKKSIFMRFLPMELQLSRGSIVLGNKFTPSLLIASCTSGRGVVDLCQPKEKLDLYKMHFQVDFIDIDISIRQNIEYNRKKATFKNGKLSRMWATFVKVLHIPFYNKSHNNKGTESEPFMTKWKGLGLYKGLTFDRDGEDYDEVHFDFANHEYAKVSNIIKSPRTVLTYSYDIPGVVPHGAHPTLEGPEVGNNGAPPEFGIDLQFYGVTICYGPWAQREIQHLLRMISPTVARSSVPIKTLSPGSRRIYTVFKTTFRVLDGSSWRIPTRERSKDQEFLKKFKATSEEYRPFGWLDLKFAMDSYGSVTTVLCPKEEGFPNKMYIHFAEMEATSSVNHDVMLKCNCFDVAGDVGYPLGWNSSATWTINLHSTQLETFLLREHVTLVADIFTDFSSGEPTPYELFRPFIYQINWIIDGYSIYLNVNDHNIVNNPLDFNENCYLSLHGEELLIDVTAPNDSITGAYMDVPYKISTPMFRLLLNTPPWNTLNEFMKNKEVGRSYSFAVCGLYTVYSELDIDNVDTLSVECTSTGTTLHCYGFVMRYLMNVKMNYFGDFFHFITSEEYTGVIRAKEKESVGKTEEESLRDNSTNLSTDSGGLSDPYVRLRADPPVSRSDVKRTTNETDIWFTFSVWEGALVLPETIYNCDPCVALHFGELIVDLRSCNYYMDLLATMSSTSIKRYVSRQSHELFESIRRDNGRTEKEHGSLAALTIHGHRMYGLPPIEPTYFCQWGIDLDGLTINSDAEFAKGFFTLFAGIGFGYTNLENTLLYDVETPDDMTSVTVRVRDMNVVVENDSSRAVVDVPNLTFTSIDFENERYSQRIDLKVPSLSILLLTSEDDSEPIRLMDLTTKVYLTDFIQKRDFAKHRSKQRDYITLNDSPFYRCSFLLPCYLQESPLYKSLLGSISPSSSLPPLPMPLLAETIDFIIEDLLGEFAAGLKCDYDTQRTVDDPDSPSESFDTSQEHEGPDDVRYDRFAQLPKILSPNPLEQYDNVIIDVKFLAVDLDPLICSYVDGLLGEFWKVNTVDIIDEIEMSIVKRLGQLWNNTCVLNLKLYVVDINFFWGDKNAKVVDLYFDKLDFDLGQRTRDLDGETIVSEKITLSKLRSVRATVFDRSITEGVEERPPALSLAVEGWEAYSWMREKIVGSVSLLSTDITVDESQLEWLSVYIAEQRDLIKNMLTSFTKLHEYWQGTRRDLLRDITTASEHYQISHEPYVITKPAFIMRLSNGHVRENPSWRIITRLRHILTYLPNEWRNNSAIQVSPTVDSTDASVASHWRRWEISDITRSYIYRTIFLSDQSKTQCQSLKKMLKVDFHSFFFTIYSEGYRVAHNFVITRANIVGEEIPAAELSKVQQALDYDNVMNLTVSLGAIKGELNDQLLKLRNIFSKAQTPALKRSKTSINISKSYKVNVLLAFDRSELQFVLGQTRLTNRILNGKAALLLEKLKNSAAPALSFVFFAKRSESWLKHADLVLAEALSRELSLTMTAELWSYMPSLSINIQCSNSHIRAMTSTELLVNSIKQIMESISELKRHFAMEKTTPNVQGTSTNLSIPLQNTALTVSFSDVTAELMPLTPFVVRHEMKQLGLYLNRVQSNEILISIWDANIILKSHQTTEQYFNFALGDLQVKCNLPTESSAILNVGLSTSLMKLTLSEPRRILSSFLQDEKLIGESLGYIKGLLQLFSPLARNKTQSSALRWSLDANLNYFGILVPMASTFFVFEIHMLLAAMNNASDGQDEGDHHVTGQVSIENCLLLIKEPSLPADLSKLLDFSIRVMSSQKVPNSPQSYQIESSHFRVCLSPGSLVQVLWGTHQLQSLLEYFRKHRKQDKAISPFSLFDGSASADRQIDFRSIHILSYNLCIGWMFQLGDDVKTGLIIGFDRLFSAYEKHYGKLTLIDGYFSVANGQSTDTFYSQGSEKQRYNRSFLSNVQITYWLKEIDSMKDLFIRVNGEALEVSLLSNSFDIIESTLASIQKFQTLKKERMHKRDSGPRNKLNLENTSNNISPFLSHIRTIDCQFKYVGGVLKIYSLDDLNRAEGPSLEIKSPGVVIALKYNHNEAERRPHRIRCLVSIDPTHNILYSQCVPILNDIVEASQRMVQKHSPDETPLESSQSIDYKSLLDSFDIAFKVTSGRQQLSLSCEPRAKVQADVGFDSFTFGVTTNDLVDGNPTGVSLSVEKIQSSVRHIFSRETSASFSVDFVDFTSIFTHPDVFGVALVSDINVFFNMKQLQNLNLFLDIWQLNGKLNNKGRAKDDDRKKQTKSMTLSKRTSTPTSICWSFTLIFTNVKGDVDLGPSLGVLSLRLSRTWFATDHYGAQRRVLHAFADELSIKSEGRLSGVFDLKNATWISEVNYPAAGSIKGSSEMSLSLSVGRVAIKTAFDYHMFLIGTIDEMKFHLRSESDLYGILPDLLVVALSCKEMDFCATALTAANILDIYNTITRMRQDNRISYIETLRESNSTEARVTLLYDDILQSLNLLRTDLSFDITTFKAQISPISLFDVEVLVLNIDNVSARSETQSGEKLKTELHLQVSNAKVSLSTSKEELDEERVAKISIEDYMLYASKISGGTIVKVPRLLVSMTTWQKPKSDLIEYLFTCRFFDRVAVKWNLGPINFIKEMWSTHIKSLAVRQTQSNKTMSEKDKQADLDPEEEIKAKLQYVPLDEPYIEMPQIKDLGDATPPMEWFGVHRKRLPAATHQLAIVLIQKLVHAAEKEYAKVQGRFQ</sequence>
<name>G8ZX54_TORDE</name>
<dbReference type="InterPro" id="IPR048636">
    <property type="entry name" value="Csf1_N"/>
</dbReference>
<dbReference type="GO" id="GO:0051604">
    <property type="term" value="P:protein maturation"/>
    <property type="evidence" value="ECO:0007669"/>
    <property type="project" value="EnsemblFungi"/>
</dbReference>
<dbReference type="GO" id="GO:0140268">
    <property type="term" value="C:endoplasmic reticulum-plasma membrane contact site"/>
    <property type="evidence" value="ECO:0007669"/>
    <property type="project" value="EnsemblFungi"/>
</dbReference>
<feature type="region of interest" description="Disordered" evidence="1">
    <location>
        <begin position="1167"/>
        <end position="1190"/>
    </location>
</feature>
<feature type="compositionally biased region" description="Polar residues" evidence="1">
    <location>
        <begin position="808"/>
        <end position="818"/>
    </location>
</feature>
<dbReference type="EMBL" id="HE616747">
    <property type="protein sequence ID" value="CCE93198.1"/>
    <property type="molecule type" value="Genomic_DNA"/>
</dbReference>
<feature type="transmembrane region" description="Helical" evidence="2">
    <location>
        <begin position="20"/>
        <end position="38"/>
    </location>
</feature>
<evidence type="ECO:0000259" key="3">
    <source>
        <dbReference type="Pfam" id="PF21678"/>
    </source>
</evidence>
<evidence type="ECO:0000259" key="4">
    <source>
        <dbReference type="Pfam" id="PF25038"/>
    </source>
</evidence>
<accession>G8ZX54</accession>
<dbReference type="FunCoup" id="G8ZX54">
    <property type="interactions" value="87"/>
</dbReference>
<keyword evidence="2" id="KW-1133">Transmembrane helix</keyword>
<dbReference type="GeneID" id="11501793"/>
<dbReference type="InterPro" id="IPR029636">
    <property type="entry name" value="Csf1"/>
</dbReference>
<dbReference type="OrthoDB" id="10051416at2759"/>
<reference evidence="5 6" key="1">
    <citation type="journal article" date="2011" name="Proc. Natl. Acad. Sci. U.S.A.">
        <title>Evolutionary erosion of yeast sex chromosomes by mating-type switching accidents.</title>
        <authorList>
            <person name="Gordon J.L."/>
            <person name="Armisen D."/>
            <person name="Proux-Wera E."/>
            <person name="Oheigeartaigh S.S."/>
            <person name="Byrne K.P."/>
            <person name="Wolfe K.H."/>
        </authorList>
    </citation>
    <scope>NUCLEOTIDE SEQUENCE [LARGE SCALE GENOMIC DNA]</scope>
    <source>
        <strain evidence="6">ATCC 10662 / CBS 1146 / NBRC 0425 / NCYC 2629 / NRRL Y-866</strain>
    </source>
</reference>